<feature type="domain" description="RDD" evidence="7">
    <location>
        <begin position="12"/>
        <end position="149"/>
    </location>
</feature>
<proteinExistence type="predicted"/>
<dbReference type="OrthoDB" id="9793824at2"/>
<dbReference type="GO" id="GO:0005886">
    <property type="term" value="C:plasma membrane"/>
    <property type="evidence" value="ECO:0007669"/>
    <property type="project" value="UniProtKB-SubCell"/>
</dbReference>
<evidence type="ECO:0000256" key="2">
    <source>
        <dbReference type="ARBA" id="ARBA00022475"/>
    </source>
</evidence>
<reference evidence="8 9" key="1">
    <citation type="submission" date="2018-12" db="EMBL/GenBank/DDBJ databases">
        <title>Complete genome of Litorilituus sediminis.</title>
        <authorList>
            <person name="Liu A."/>
            <person name="Rong J."/>
        </authorList>
    </citation>
    <scope>NUCLEOTIDE SEQUENCE [LARGE SCALE GENOMIC DNA]</scope>
    <source>
        <strain evidence="8 9">JCM 17549</strain>
    </source>
</reference>
<protein>
    <submittedName>
        <fullName evidence="8">RDD family protein</fullName>
    </submittedName>
</protein>
<gene>
    <name evidence="8" type="ORF">EMK97_07430</name>
</gene>
<keyword evidence="5 6" id="KW-0472">Membrane</keyword>
<feature type="transmembrane region" description="Helical" evidence="6">
    <location>
        <begin position="72"/>
        <end position="91"/>
    </location>
</feature>
<keyword evidence="9" id="KW-1185">Reference proteome</keyword>
<dbReference type="InterPro" id="IPR010432">
    <property type="entry name" value="RDD"/>
</dbReference>
<dbReference type="AlphaFoldDB" id="A0A4P6P807"/>
<keyword evidence="4 6" id="KW-1133">Transmembrane helix</keyword>
<evidence type="ECO:0000256" key="4">
    <source>
        <dbReference type="ARBA" id="ARBA00022989"/>
    </source>
</evidence>
<evidence type="ECO:0000256" key="6">
    <source>
        <dbReference type="SAM" id="Phobius"/>
    </source>
</evidence>
<name>A0A4P6P807_9GAMM</name>
<keyword evidence="2" id="KW-1003">Cell membrane</keyword>
<dbReference type="Proteomes" id="UP000290244">
    <property type="component" value="Chromosome"/>
</dbReference>
<dbReference type="EMBL" id="CP034759">
    <property type="protein sequence ID" value="QBG35557.1"/>
    <property type="molecule type" value="Genomic_DNA"/>
</dbReference>
<evidence type="ECO:0000259" key="7">
    <source>
        <dbReference type="Pfam" id="PF06271"/>
    </source>
</evidence>
<dbReference type="RefSeq" id="WP_130600850.1">
    <property type="nucleotide sequence ID" value="NZ_CP034759.1"/>
</dbReference>
<evidence type="ECO:0000256" key="5">
    <source>
        <dbReference type="ARBA" id="ARBA00023136"/>
    </source>
</evidence>
<dbReference type="Pfam" id="PF06271">
    <property type="entry name" value="RDD"/>
    <property type="match status" value="1"/>
</dbReference>
<feature type="transmembrane region" description="Helical" evidence="6">
    <location>
        <begin position="21"/>
        <end position="46"/>
    </location>
</feature>
<keyword evidence="3 6" id="KW-0812">Transmembrane</keyword>
<evidence type="ECO:0000313" key="8">
    <source>
        <dbReference type="EMBL" id="QBG35557.1"/>
    </source>
</evidence>
<evidence type="ECO:0000313" key="9">
    <source>
        <dbReference type="Proteomes" id="UP000290244"/>
    </source>
</evidence>
<comment type="subcellular location">
    <subcellularLocation>
        <location evidence="1">Cell membrane</location>
        <topology evidence="1">Multi-pass membrane protein</topology>
    </subcellularLocation>
</comment>
<organism evidence="8 9">
    <name type="scientific">Litorilituus sediminis</name>
    <dbReference type="NCBI Taxonomy" id="718192"/>
    <lineage>
        <taxon>Bacteria</taxon>
        <taxon>Pseudomonadati</taxon>
        <taxon>Pseudomonadota</taxon>
        <taxon>Gammaproteobacteria</taxon>
        <taxon>Alteromonadales</taxon>
        <taxon>Colwelliaceae</taxon>
        <taxon>Litorilituus</taxon>
    </lineage>
</organism>
<dbReference type="PANTHER" id="PTHR36115">
    <property type="entry name" value="PROLINE-RICH ANTIGEN HOMOLOG-RELATED"/>
    <property type="match status" value="1"/>
</dbReference>
<dbReference type="InterPro" id="IPR051791">
    <property type="entry name" value="Pra-immunoreactive"/>
</dbReference>
<dbReference type="PANTHER" id="PTHR36115:SF10">
    <property type="entry name" value="RDD DOMAIN-CONTAINING PROTEIN"/>
    <property type="match status" value="1"/>
</dbReference>
<evidence type="ECO:0000256" key="1">
    <source>
        <dbReference type="ARBA" id="ARBA00004651"/>
    </source>
</evidence>
<accession>A0A4P6P807</accession>
<evidence type="ECO:0000256" key="3">
    <source>
        <dbReference type="ARBA" id="ARBA00022692"/>
    </source>
</evidence>
<dbReference type="KEGG" id="lsd:EMK97_07430"/>
<sequence>MESAQSPHFARAGFRRRFGSWVYDLLIIVAIYMLSGYICVALFVFLDSLGLMSLVRTDFDIDWQASHVGYQIAFNAWAIAWVCGFFLYFWCKKGQTLGMRAWRLRVQNTDGSLISLSTGVKRLIFTLLGLGNLLVIVDRKNKLSLQDRLTDSEVVLLSLEANRGRL</sequence>